<dbReference type="EMBL" id="CP012523">
    <property type="protein sequence ID" value="ALC38754.1"/>
    <property type="molecule type" value="Genomic_DNA"/>
</dbReference>
<sequence>CVTLLASLALLLLSGAEAAVSQGFFKNDAHPGKCYVKPNLILSAGQSAPYPDMECASINCGSNSLASIHTCGVYGPPPGCKLGPPKHPKANYPDCCEPTFICK</sequence>
<feature type="non-terminal residue" evidence="5">
    <location>
        <position position="1"/>
    </location>
</feature>
<feature type="signal peptide" evidence="3">
    <location>
        <begin position="1"/>
        <end position="18"/>
    </location>
</feature>
<protein>
    <submittedName>
        <fullName evidence="5">CG34215</fullName>
    </submittedName>
</protein>
<evidence type="ECO:0000256" key="2">
    <source>
        <dbReference type="ARBA" id="ARBA00022525"/>
    </source>
</evidence>
<reference evidence="5 6" key="1">
    <citation type="submission" date="2015-08" db="EMBL/GenBank/DDBJ databases">
        <title>Ancestral chromatin configuration constrains chromatin evolution on differentiating sex chromosomes in Drosophila.</title>
        <authorList>
            <person name="Zhou Q."/>
            <person name="Bachtrog D."/>
        </authorList>
    </citation>
    <scope>NUCLEOTIDE SEQUENCE [LARGE SCALE GENOMIC DNA]</scope>
    <source>
        <tissue evidence="5">Whole larvae</tissue>
    </source>
</reference>
<dbReference type="InterPro" id="IPR029277">
    <property type="entry name" value="SVWC_dom"/>
</dbReference>
<dbReference type="GO" id="GO:0005576">
    <property type="term" value="C:extracellular region"/>
    <property type="evidence" value="ECO:0007669"/>
    <property type="project" value="UniProtKB-SubCell"/>
</dbReference>
<dbReference type="OMA" id="PGKCYVS"/>
<gene>
    <name evidence="5" type="ORF">Dbus_chr2Lg839</name>
</gene>
<evidence type="ECO:0000256" key="1">
    <source>
        <dbReference type="ARBA" id="ARBA00004613"/>
    </source>
</evidence>
<evidence type="ECO:0000256" key="3">
    <source>
        <dbReference type="SAM" id="SignalP"/>
    </source>
</evidence>
<dbReference type="SMART" id="SM01318">
    <property type="entry name" value="SVWC"/>
    <property type="match status" value="1"/>
</dbReference>
<proteinExistence type="predicted"/>
<keyword evidence="6" id="KW-1185">Reference proteome</keyword>
<keyword evidence="2" id="KW-0964">Secreted</keyword>
<organism evidence="5 6">
    <name type="scientific">Drosophila busckii</name>
    <name type="common">Fruit fly</name>
    <dbReference type="NCBI Taxonomy" id="30019"/>
    <lineage>
        <taxon>Eukaryota</taxon>
        <taxon>Metazoa</taxon>
        <taxon>Ecdysozoa</taxon>
        <taxon>Arthropoda</taxon>
        <taxon>Hexapoda</taxon>
        <taxon>Insecta</taxon>
        <taxon>Pterygota</taxon>
        <taxon>Neoptera</taxon>
        <taxon>Endopterygota</taxon>
        <taxon>Diptera</taxon>
        <taxon>Brachycera</taxon>
        <taxon>Muscomorpha</taxon>
        <taxon>Ephydroidea</taxon>
        <taxon>Drosophilidae</taxon>
        <taxon>Drosophila</taxon>
    </lineage>
</organism>
<feature type="domain" description="Single" evidence="4">
    <location>
        <begin position="34"/>
        <end position="102"/>
    </location>
</feature>
<accession>A0A0M4E0P5</accession>
<name>A0A0M4E0P5_DROBS</name>
<evidence type="ECO:0000313" key="5">
    <source>
        <dbReference type="EMBL" id="ALC38754.1"/>
    </source>
</evidence>
<feature type="chain" id="PRO_5005792852" evidence="3">
    <location>
        <begin position="19"/>
        <end position="103"/>
    </location>
</feature>
<comment type="subcellular location">
    <subcellularLocation>
        <location evidence="1">Secreted</location>
    </subcellularLocation>
</comment>
<dbReference type="OrthoDB" id="7901229at2759"/>
<dbReference type="PANTHER" id="PTHR39957">
    <property type="entry name" value="AT09846P1-RELATED"/>
    <property type="match status" value="1"/>
</dbReference>
<dbReference type="Pfam" id="PF15430">
    <property type="entry name" value="SVWC"/>
    <property type="match status" value="1"/>
</dbReference>
<dbReference type="InterPro" id="IPR053308">
    <property type="entry name" value="Vago-like"/>
</dbReference>
<dbReference type="AlphaFoldDB" id="A0A0M4E0P5"/>
<evidence type="ECO:0000313" key="6">
    <source>
        <dbReference type="Proteomes" id="UP000494163"/>
    </source>
</evidence>
<keyword evidence="3" id="KW-0732">Signal</keyword>
<dbReference type="Proteomes" id="UP000494163">
    <property type="component" value="Chromosome 2L"/>
</dbReference>
<dbReference type="PANTHER" id="PTHR39957:SF1">
    <property type="entry name" value="AT09846P1-RELATED"/>
    <property type="match status" value="1"/>
</dbReference>
<evidence type="ECO:0000259" key="4">
    <source>
        <dbReference type="SMART" id="SM01318"/>
    </source>
</evidence>